<proteinExistence type="predicted"/>
<gene>
    <name evidence="1" type="ORF">BDFB_014017</name>
</gene>
<name>A0A482VFV7_ASBVE</name>
<evidence type="ECO:0000313" key="2">
    <source>
        <dbReference type="Proteomes" id="UP000292052"/>
    </source>
</evidence>
<feature type="non-terminal residue" evidence="1">
    <location>
        <position position="1"/>
    </location>
</feature>
<evidence type="ECO:0000313" key="1">
    <source>
        <dbReference type="EMBL" id="RZC14259.1"/>
    </source>
</evidence>
<dbReference type="EMBL" id="QDEB01104362">
    <property type="protein sequence ID" value="RZC14259.1"/>
    <property type="molecule type" value="Genomic_DNA"/>
</dbReference>
<keyword evidence="2" id="KW-1185">Reference proteome</keyword>
<dbReference type="Proteomes" id="UP000292052">
    <property type="component" value="Unassembled WGS sequence"/>
</dbReference>
<dbReference type="OrthoDB" id="10286612at2759"/>
<comment type="caution">
    <text evidence="1">The sequence shown here is derived from an EMBL/GenBank/DDBJ whole genome shotgun (WGS) entry which is preliminary data.</text>
</comment>
<protein>
    <submittedName>
        <fullName evidence="1">Uncharacterized protein</fullName>
    </submittedName>
</protein>
<reference evidence="1 2" key="1">
    <citation type="submission" date="2017-03" db="EMBL/GenBank/DDBJ databases">
        <title>Genome of the blue death feigning beetle - Asbolus verrucosus.</title>
        <authorList>
            <person name="Rider S.D."/>
        </authorList>
    </citation>
    <scope>NUCLEOTIDE SEQUENCE [LARGE SCALE GENOMIC DNA]</scope>
    <source>
        <strain evidence="1">Butters</strain>
        <tissue evidence="1">Head and leg muscle</tissue>
    </source>
</reference>
<sequence length="81" mass="8952">ISRKCKVVACSSPFAAAAKDAYKSLQKGNMRSTVGNNSSWFSGTIHSQRHNFQWFTIVGLNEKQYMNHLGTPCSPAYGILL</sequence>
<organism evidence="1 2">
    <name type="scientific">Asbolus verrucosus</name>
    <name type="common">Desert ironclad beetle</name>
    <dbReference type="NCBI Taxonomy" id="1661398"/>
    <lineage>
        <taxon>Eukaryota</taxon>
        <taxon>Metazoa</taxon>
        <taxon>Ecdysozoa</taxon>
        <taxon>Arthropoda</taxon>
        <taxon>Hexapoda</taxon>
        <taxon>Insecta</taxon>
        <taxon>Pterygota</taxon>
        <taxon>Neoptera</taxon>
        <taxon>Endopterygota</taxon>
        <taxon>Coleoptera</taxon>
        <taxon>Polyphaga</taxon>
        <taxon>Cucujiformia</taxon>
        <taxon>Tenebrionidae</taxon>
        <taxon>Pimeliinae</taxon>
        <taxon>Asbolus</taxon>
    </lineage>
</organism>
<accession>A0A482VFV7</accession>
<dbReference type="AlphaFoldDB" id="A0A482VFV7"/>